<accession>A0A8H4N7B8</accession>
<evidence type="ECO:0000313" key="3">
    <source>
        <dbReference type="EMBL" id="KAF4311785.1"/>
    </source>
</evidence>
<proteinExistence type="predicted"/>
<keyword evidence="2" id="KW-0472">Membrane</keyword>
<name>A0A8H4N7B8_9PEZI</name>
<comment type="caution">
    <text evidence="3">The sequence shown here is derived from an EMBL/GenBank/DDBJ whole genome shotgun (WGS) entry which is preliminary data.</text>
</comment>
<evidence type="ECO:0000313" key="4">
    <source>
        <dbReference type="Proteomes" id="UP000572817"/>
    </source>
</evidence>
<protein>
    <submittedName>
        <fullName evidence="3">Uncharacterized protein</fullName>
    </submittedName>
</protein>
<organism evidence="3 4">
    <name type="scientific">Botryosphaeria dothidea</name>
    <dbReference type="NCBI Taxonomy" id="55169"/>
    <lineage>
        <taxon>Eukaryota</taxon>
        <taxon>Fungi</taxon>
        <taxon>Dikarya</taxon>
        <taxon>Ascomycota</taxon>
        <taxon>Pezizomycotina</taxon>
        <taxon>Dothideomycetes</taxon>
        <taxon>Dothideomycetes incertae sedis</taxon>
        <taxon>Botryosphaeriales</taxon>
        <taxon>Botryosphaeriaceae</taxon>
        <taxon>Botryosphaeria</taxon>
    </lineage>
</organism>
<keyword evidence="2" id="KW-0812">Transmembrane</keyword>
<keyword evidence="4" id="KW-1185">Reference proteome</keyword>
<sequence>MAGSSNIRSAGCPPDPDDHAQSPHHLHALHVPASNALQTRTNMRTTTAMLIIIYGLAFSALVYYCFNGGGHQKPGLQKLASLGQILWDNMHAWDAYITHQGLLGQLNRFIGRIDNKQVYEFPWWVIGRIDTK</sequence>
<dbReference type="AlphaFoldDB" id="A0A8H4N7B8"/>
<evidence type="ECO:0000256" key="1">
    <source>
        <dbReference type="SAM" id="MobiDB-lite"/>
    </source>
</evidence>
<dbReference type="Proteomes" id="UP000572817">
    <property type="component" value="Unassembled WGS sequence"/>
</dbReference>
<dbReference type="EMBL" id="WWBZ02000008">
    <property type="protein sequence ID" value="KAF4311785.1"/>
    <property type="molecule type" value="Genomic_DNA"/>
</dbReference>
<gene>
    <name evidence="3" type="ORF">GTA08_BOTSDO12716</name>
</gene>
<evidence type="ECO:0000256" key="2">
    <source>
        <dbReference type="SAM" id="Phobius"/>
    </source>
</evidence>
<reference evidence="3" key="1">
    <citation type="submission" date="2020-04" db="EMBL/GenBank/DDBJ databases">
        <title>Genome Assembly and Annotation of Botryosphaeria dothidea sdau 11-99, a Latent Pathogen of Apple Fruit Ring Rot in China.</title>
        <authorList>
            <person name="Yu C."/>
            <person name="Diao Y."/>
            <person name="Lu Q."/>
            <person name="Zhao J."/>
            <person name="Cui S."/>
            <person name="Peng C."/>
            <person name="He B."/>
            <person name="Liu H."/>
        </authorList>
    </citation>
    <scope>NUCLEOTIDE SEQUENCE [LARGE SCALE GENOMIC DNA]</scope>
    <source>
        <strain evidence="3">Sdau11-99</strain>
    </source>
</reference>
<feature type="region of interest" description="Disordered" evidence="1">
    <location>
        <begin position="1"/>
        <end position="23"/>
    </location>
</feature>
<feature type="transmembrane region" description="Helical" evidence="2">
    <location>
        <begin position="47"/>
        <end position="66"/>
    </location>
</feature>
<keyword evidence="2" id="KW-1133">Transmembrane helix</keyword>